<dbReference type="Proteomes" id="UP000298663">
    <property type="component" value="Unassembled WGS sequence"/>
</dbReference>
<proteinExistence type="predicted"/>
<protein>
    <submittedName>
        <fullName evidence="1">Uncharacterized protein</fullName>
    </submittedName>
</protein>
<dbReference type="EMBL" id="AZBU02000001">
    <property type="protein sequence ID" value="TMS38892.1"/>
    <property type="molecule type" value="Genomic_DNA"/>
</dbReference>
<organism evidence="1 2">
    <name type="scientific">Steinernema carpocapsae</name>
    <name type="common">Entomopathogenic nematode</name>
    <dbReference type="NCBI Taxonomy" id="34508"/>
    <lineage>
        <taxon>Eukaryota</taxon>
        <taxon>Metazoa</taxon>
        <taxon>Ecdysozoa</taxon>
        <taxon>Nematoda</taxon>
        <taxon>Chromadorea</taxon>
        <taxon>Rhabditida</taxon>
        <taxon>Tylenchina</taxon>
        <taxon>Panagrolaimomorpha</taxon>
        <taxon>Strongyloidoidea</taxon>
        <taxon>Steinernematidae</taxon>
        <taxon>Steinernema</taxon>
    </lineage>
</organism>
<name>A0A4U8UZI4_STECR</name>
<evidence type="ECO:0000313" key="1">
    <source>
        <dbReference type="EMBL" id="TMS38892.1"/>
    </source>
</evidence>
<evidence type="ECO:0000313" key="2">
    <source>
        <dbReference type="Proteomes" id="UP000298663"/>
    </source>
</evidence>
<keyword evidence="2" id="KW-1185">Reference proteome</keyword>
<accession>A0A4U8UZI4</accession>
<gene>
    <name evidence="1" type="ORF">L596_005516</name>
</gene>
<comment type="caution">
    <text evidence="1">The sequence shown here is derived from an EMBL/GenBank/DDBJ whole genome shotgun (WGS) entry which is preliminary data.</text>
</comment>
<dbReference type="AlphaFoldDB" id="A0A4U8UZI4"/>
<reference evidence="1 2" key="1">
    <citation type="journal article" date="2015" name="Genome Biol.">
        <title>Comparative genomics of Steinernema reveals deeply conserved gene regulatory networks.</title>
        <authorList>
            <person name="Dillman A.R."/>
            <person name="Macchietto M."/>
            <person name="Porter C.F."/>
            <person name="Rogers A."/>
            <person name="Williams B."/>
            <person name="Antoshechkin I."/>
            <person name="Lee M.M."/>
            <person name="Goodwin Z."/>
            <person name="Lu X."/>
            <person name="Lewis E.E."/>
            <person name="Goodrich-Blair H."/>
            <person name="Stock S.P."/>
            <person name="Adams B.J."/>
            <person name="Sternberg P.W."/>
            <person name="Mortazavi A."/>
        </authorList>
    </citation>
    <scope>NUCLEOTIDE SEQUENCE [LARGE SCALE GENOMIC DNA]</scope>
    <source>
        <strain evidence="1 2">ALL</strain>
    </source>
</reference>
<reference evidence="1 2" key="2">
    <citation type="journal article" date="2019" name="G3 (Bethesda)">
        <title>Hybrid Assembly of the Genome of the Entomopathogenic Nematode Steinernema carpocapsae Identifies the X-Chromosome.</title>
        <authorList>
            <person name="Serra L."/>
            <person name="Macchietto M."/>
            <person name="Macias-Munoz A."/>
            <person name="McGill C.J."/>
            <person name="Rodriguez I.M."/>
            <person name="Rodriguez B."/>
            <person name="Murad R."/>
            <person name="Mortazavi A."/>
        </authorList>
    </citation>
    <scope>NUCLEOTIDE SEQUENCE [LARGE SCALE GENOMIC DNA]</scope>
    <source>
        <strain evidence="1 2">ALL</strain>
    </source>
</reference>
<sequence>MERSFVLPSGHLCNESFCRTFVQCARTLMSETDGWVWFESSLESNPAAVATIAMLFFAVDREAHTSLISRNQRAADDSIKATRTRMIREGDYVTFCVGSNRARGQLLLATKTELLYD</sequence>